<sequence>MKVIILKEGLNNGLSITGRLAGRNLTLPILNNILISTEKNFLNLSSTDLELGIKYWTLTKIEKEGKITVPAKTLSSFISLLPEKKITLEVKNHILHIDCENQKTQIKGLDAEEYPIIPKIEDQDFIELNTSFLAEGMQQVVDFSSLNQTRPELAGVYFNFQKDKLQLTTTDSFRLAEKTLYFEKTADKERSFILPQKTVREFINILAGKKGKTKLCFSPNQVLFEYPMAETPHPQIQIVSRLVEGEYPDYQTIIPQKYEIQIVLPRAELLNQIKTASIFSGKGNEIKVRVDPKKEGIVILSQNPELGENESFLAGKANYGSSPQEMEIIFNYRFLIDGLTNIKNPKVLLELNGEEGPAVLRPEGDQSYIYVVMPIKTT</sequence>
<comment type="function">
    <text evidence="9">Confers DNA tethering and processivity to DNA polymerases and other proteins. Acts as a clamp, forming a ring around DNA (a reaction catalyzed by the clamp-loading complex) which diffuses in an ATP-independent manner freely and bidirectionally along dsDNA. Initially characterized for its ability to contact the catalytic subunit of DNA polymerase III (Pol III), a complex, multichain enzyme responsible for most of the replicative synthesis in bacteria; Pol III exhibits 3'-5' exonuclease proofreading activity. The beta chain is required for initiation of replication as well as for processivity of DNA replication.</text>
</comment>
<evidence type="ECO:0000313" key="14">
    <source>
        <dbReference type="Proteomes" id="UP000229675"/>
    </source>
</evidence>
<proteinExistence type="inferred from homology"/>
<dbReference type="InterPro" id="IPR001001">
    <property type="entry name" value="DNA_polIII_beta"/>
</dbReference>
<evidence type="ECO:0000256" key="2">
    <source>
        <dbReference type="ARBA" id="ARBA00010752"/>
    </source>
</evidence>
<keyword evidence="3 9" id="KW-0963">Cytoplasm</keyword>
<evidence type="ECO:0000256" key="1">
    <source>
        <dbReference type="ARBA" id="ARBA00004496"/>
    </source>
</evidence>
<comment type="subunit">
    <text evidence="9">Forms a ring-shaped head-to-tail homodimer around DNA.</text>
</comment>
<dbReference type="SMART" id="SM00480">
    <property type="entry name" value="POL3Bc"/>
    <property type="match status" value="1"/>
</dbReference>
<comment type="subcellular location">
    <subcellularLocation>
        <location evidence="1 9">Cytoplasm</location>
    </subcellularLocation>
</comment>
<dbReference type="PANTHER" id="PTHR30478">
    <property type="entry name" value="DNA POLYMERASE III SUBUNIT BETA"/>
    <property type="match status" value="1"/>
</dbReference>
<keyword evidence="4 9" id="KW-0808">Transferase</keyword>
<evidence type="ECO:0000256" key="6">
    <source>
        <dbReference type="ARBA" id="ARBA00022705"/>
    </source>
</evidence>
<dbReference type="PIRSF" id="PIRSF000804">
    <property type="entry name" value="DNA_pol_III_b"/>
    <property type="match status" value="1"/>
</dbReference>
<dbReference type="NCBIfam" id="TIGR00663">
    <property type="entry name" value="dnan"/>
    <property type="match status" value="1"/>
</dbReference>
<dbReference type="GO" id="GO:0003677">
    <property type="term" value="F:DNA binding"/>
    <property type="evidence" value="ECO:0007669"/>
    <property type="project" value="UniProtKB-UniRule"/>
</dbReference>
<dbReference type="InterPro" id="IPR022635">
    <property type="entry name" value="DNA_polIII_beta_C"/>
</dbReference>
<evidence type="ECO:0000256" key="4">
    <source>
        <dbReference type="ARBA" id="ARBA00022679"/>
    </source>
</evidence>
<dbReference type="Pfam" id="PF00712">
    <property type="entry name" value="DNA_pol3_beta"/>
    <property type="match status" value="1"/>
</dbReference>
<dbReference type="AlphaFoldDB" id="A0A2H0WZY6"/>
<evidence type="ECO:0000259" key="12">
    <source>
        <dbReference type="Pfam" id="PF02768"/>
    </source>
</evidence>
<keyword evidence="7 9" id="KW-0239">DNA-directed DNA polymerase</keyword>
<evidence type="ECO:0000256" key="9">
    <source>
        <dbReference type="PIRNR" id="PIRNR000804"/>
    </source>
</evidence>
<evidence type="ECO:0000256" key="7">
    <source>
        <dbReference type="ARBA" id="ARBA00022932"/>
    </source>
</evidence>
<dbReference type="Gene3D" id="3.70.10.10">
    <property type="match status" value="1"/>
</dbReference>
<dbReference type="GO" id="GO:0009360">
    <property type="term" value="C:DNA polymerase III complex"/>
    <property type="evidence" value="ECO:0007669"/>
    <property type="project" value="InterPro"/>
</dbReference>
<dbReference type="Proteomes" id="UP000229675">
    <property type="component" value="Unassembled WGS sequence"/>
</dbReference>
<dbReference type="PANTHER" id="PTHR30478:SF0">
    <property type="entry name" value="BETA SLIDING CLAMP"/>
    <property type="match status" value="1"/>
</dbReference>
<evidence type="ECO:0000256" key="8">
    <source>
        <dbReference type="ARBA" id="ARBA00023125"/>
    </source>
</evidence>
<keyword evidence="8" id="KW-0238">DNA-binding</keyword>
<keyword evidence="6 9" id="KW-0235">DNA replication</keyword>
<evidence type="ECO:0000259" key="11">
    <source>
        <dbReference type="Pfam" id="PF02767"/>
    </source>
</evidence>
<dbReference type="Pfam" id="PF02768">
    <property type="entry name" value="DNA_pol3_beta_3"/>
    <property type="match status" value="1"/>
</dbReference>
<comment type="similarity">
    <text evidence="2 9">Belongs to the beta sliding clamp family.</text>
</comment>
<dbReference type="Pfam" id="PF02767">
    <property type="entry name" value="DNA_pol3_beta_2"/>
    <property type="match status" value="1"/>
</dbReference>
<evidence type="ECO:0000256" key="3">
    <source>
        <dbReference type="ARBA" id="ARBA00022490"/>
    </source>
</evidence>
<dbReference type="GO" id="GO:0003887">
    <property type="term" value="F:DNA-directed DNA polymerase activity"/>
    <property type="evidence" value="ECO:0007669"/>
    <property type="project" value="UniProtKB-UniRule"/>
</dbReference>
<evidence type="ECO:0000259" key="10">
    <source>
        <dbReference type="Pfam" id="PF00712"/>
    </source>
</evidence>
<feature type="domain" description="DNA polymerase III beta sliding clamp C-terminal" evidence="12">
    <location>
        <begin position="252"/>
        <end position="375"/>
    </location>
</feature>
<feature type="domain" description="DNA polymerase III beta sliding clamp N-terminal" evidence="10">
    <location>
        <begin position="1"/>
        <end position="118"/>
    </location>
</feature>
<feature type="domain" description="DNA polymerase III beta sliding clamp central" evidence="11">
    <location>
        <begin position="128"/>
        <end position="249"/>
    </location>
</feature>
<comment type="caution">
    <text evidence="13">The sequence shown here is derived from an EMBL/GenBank/DDBJ whole genome shotgun (WGS) entry which is preliminary data.</text>
</comment>
<evidence type="ECO:0000313" key="13">
    <source>
        <dbReference type="EMBL" id="PIS17499.1"/>
    </source>
</evidence>
<dbReference type="GO" id="GO:0005737">
    <property type="term" value="C:cytoplasm"/>
    <property type="evidence" value="ECO:0007669"/>
    <property type="project" value="UniProtKB-SubCell"/>
</dbReference>
<dbReference type="GO" id="GO:0006271">
    <property type="term" value="P:DNA strand elongation involved in DNA replication"/>
    <property type="evidence" value="ECO:0007669"/>
    <property type="project" value="TreeGrafter"/>
</dbReference>
<dbReference type="Gene3D" id="3.10.150.10">
    <property type="entry name" value="DNA Polymerase III, subunit A, domain 2"/>
    <property type="match status" value="1"/>
</dbReference>
<gene>
    <name evidence="13" type="primary">dnaN</name>
    <name evidence="13" type="ORF">COT59_00330</name>
</gene>
<dbReference type="GO" id="GO:0008408">
    <property type="term" value="F:3'-5' exonuclease activity"/>
    <property type="evidence" value="ECO:0007669"/>
    <property type="project" value="InterPro"/>
</dbReference>
<name>A0A2H0WZY6_9BACT</name>
<protein>
    <recommendedName>
        <fullName evidence="9">Beta sliding clamp</fullName>
    </recommendedName>
</protein>
<dbReference type="InterPro" id="IPR022634">
    <property type="entry name" value="DNA_polIII_beta_N"/>
</dbReference>
<dbReference type="InterPro" id="IPR022637">
    <property type="entry name" value="DNA_polIII_beta_cen"/>
</dbReference>
<keyword evidence="5 9" id="KW-0548">Nucleotidyltransferase</keyword>
<dbReference type="SUPFAM" id="SSF55979">
    <property type="entry name" value="DNA clamp"/>
    <property type="match status" value="3"/>
</dbReference>
<accession>A0A2H0WZY6</accession>
<dbReference type="CDD" id="cd00140">
    <property type="entry name" value="beta_clamp"/>
    <property type="match status" value="1"/>
</dbReference>
<reference evidence="14" key="1">
    <citation type="submission" date="2017-09" db="EMBL/GenBank/DDBJ databases">
        <title>Depth-based differentiation of microbial function through sediment-hosted aquifers and enrichment of novel symbionts in the deep terrestrial subsurface.</title>
        <authorList>
            <person name="Probst A.J."/>
            <person name="Ladd B."/>
            <person name="Jarett J.K."/>
            <person name="Geller-Mcgrath D.E."/>
            <person name="Sieber C.M.K."/>
            <person name="Emerson J.B."/>
            <person name="Anantharaman K."/>
            <person name="Thomas B.C."/>
            <person name="Malmstrom R."/>
            <person name="Stieglmeier M."/>
            <person name="Klingl A."/>
            <person name="Woyke T."/>
            <person name="Ryan C.M."/>
            <person name="Banfield J.F."/>
        </authorList>
    </citation>
    <scope>NUCLEOTIDE SEQUENCE [LARGE SCALE GENOMIC DNA]</scope>
</reference>
<dbReference type="InterPro" id="IPR046938">
    <property type="entry name" value="DNA_clamp_sf"/>
</dbReference>
<dbReference type="EMBL" id="PEZD01000008">
    <property type="protein sequence ID" value="PIS17499.1"/>
    <property type="molecule type" value="Genomic_DNA"/>
</dbReference>
<evidence type="ECO:0000256" key="5">
    <source>
        <dbReference type="ARBA" id="ARBA00022695"/>
    </source>
</evidence>
<organism evidence="13 14">
    <name type="scientific">Candidatus Nealsonbacteria bacterium CG09_land_8_20_14_0_10_42_14</name>
    <dbReference type="NCBI Taxonomy" id="1974707"/>
    <lineage>
        <taxon>Bacteria</taxon>
        <taxon>Candidatus Nealsoniibacteriota</taxon>
    </lineage>
</organism>